<accession>A0A4Z2EJY5</accession>
<keyword evidence="2" id="KW-1185">Reference proteome</keyword>
<gene>
    <name evidence="1" type="ORF">EYF80_060674</name>
</gene>
<evidence type="ECO:0000313" key="1">
    <source>
        <dbReference type="EMBL" id="TNN29176.1"/>
    </source>
</evidence>
<comment type="caution">
    <text evidence="1">The sequence shown here is derived from an EMBL/GenBank/DDBJ whole genome shotgun (WGS) entry which is preliminary data.</text>
</comment>
<dbReference type="AlphaFoldDB" id="A0A4Z2EJY5"/>
<organism evidence="1 2">
    <name type="scientific">Liparis tanakae</name>
    <name type="common">Tanaka's snailfish</name>
    <dbReference type="NCBI Taxonomy" id="230148"/>
    <lineage>
        <taxon>Eukaryota</taxon>
        <taxon>Metazoa</taxon>
        <taxon>Chordata</taxon>
        <taxon>Craniata</taxon>
        <taxon>Vertebrata</taxon>
        <taxon>Euteleostomi</taxon>
        <taxon>Actinopterygii</taxon>
        <taxon>Neopterygii</taxon>
        <taxon>Teleostei</taxon>
        <taxon>Neoteleostei</taxon>
        <taxon>Acanthomorphata</taxon>
        <taxon>Eupercaria</taxon>
        <taxon>Perciformes</taxon>
        <taxon>Cottioidei</taxon>
        <taxon>Cottales</taxon>
        <taxon>Liparidae</taxon>
        <taxon>Liparis</taxon>
    </lineage>
</organism>
<proteinExistence type="predicted"/>
<sequence>MPHPEGGASCPLHPVVVRRVGVRGGVHPEPTGPSGNQEVRGQVAVATARWVDPGELHAVMEADLLLGHPLPLLCLPAECVDVA</sequence>
<reference evidence="1 2" key="1">
    <citation type="submission" date="2019-03" db="EMBL/GenBank/DDBJ databases">
        <title>First draft genome of Liparis tanakae, snailfish: a comprehensive survey of snailfish specific genes.</title>
        <authorList>
            <person name="Kim W."/>
            <person name="Song I."/>
            <person name="Jeong J.-H."/>
            <person name="Kim D."/>
            <person name="Kim S."/>
            <person name="Ryu S."/>
            <person name="Song J.Y."/>
            <person name="Lee S.K."/>
        </authorList>
    </citation>
    <scope>NUCLEOTIDE SEQUENCE [LARGE SCALE GENOMIC DNA]</scope>
    <source>
        <tissue evidence="1">Muscle</tissue>
    </source>
</reference>
<protein>
    <submittedName>
        <fullName evidence="1">Uncharacterized protein</fullName>
    </submittedName>
</protein>
<evidence type="ECO:0000313" key="2">
    <source>
        <dbReference type="Proteomes" id="UP000314294"/>
    </source>
</evidence>
<dbReference type="EMBL" id="SRLO01005971">
    <property type="protein sequence ID" value="TNN29176.1"/>
    <property type="molecule type" value="Genomic_DNA"/>
</dbReference>
<dbReference type="Proteomes" id="UP000314294">
    <property type="component" value="Unassembled WGS sequence"/>
</dbReference>
<name>A0A4Z2EJY5_9TELE</name>